<sequence>MRYALIMAGGSGTRLWPMSTSAQPKQLIPFINGRSLLQISFERLDGLVPSENRYICAGNAHRNIISQRLSGFSDGQFIGEPTGRDTLNALAYSAAVLYKKDPSAVIAVFTADHVIEPVDEFQKIVEMGYEVVENSEDTLVTFGITPDHPATGFGYLELGQVFHKEAKLLKSFREKPEKIVAEEYFAAGAQQYLWNSGMFVWKASTLLKCVEKYEPQNYRQIMEIVEVSESDDFEKTLNKIYPELKKISIDYAVMEPASQDDQFNVAAVPMPLTWIDLGSWTAFAEITNGDEEENSFGGGKHLLVDSSKTLIASENDSHLLAGIGLENMIVIHTDKATLICPRDRDQDIKKLYEAVKEKYGSDYI</sequence>
<dbReference type="PANTHER" id="PTHR46390:SF1">
    <property type="entry name" value="MANNOSE-1-PHOSPHATE GUANYLYLTRANSFERASE"/>
    <property type="match status" value="1"/>
</dbReference>
<feature type="domain" description="Nucleotidyl transferase" evidence="1">
    <location>
        <begin position="4"/>
        <end position="292"/>
    </location>
</feature>
<dbReference type="InterPro" id="IPR005835">
    <property type="entry name" value="NTP_transferase_dom"/>
</dbReference>
<comment type="caution">
    <text evidence="3">The sequence shown here is derived from an EMBL/GenBank/DDBJ whole genome shotgun (WGS) entry which is preliminary data.</text>
</comment>
<dbReference type="Proteomes" id="UP001221217">
    <property type="component" value="Unassembled WGS sequence"/>
</dbReference>
<dbReference type="InterPro" id="IPR029044">
    <property type="entry name" value="Nucleotide-diphossugar_trans"/>
</dbReference>
<dbReference type="GO" id="GO:0009298">
    <property type="term" value="P:GDP-mannose biosynthetic process"/>
    <property type="evidence" value="ECO:0007669"/>
    <property type="project" value="TreeGrafter"/>
</dbReference>
<dbReference type="EMBL" id="JAQQAL010000002">
    <property type="protein sequence ID" value="MDC7225175.1"/>
    <property type="molecule type" value="Genomic_DNA"/>
</dbReference>
<keyword evidence="3" id="KW-0548">Nucleotidyltransferase</keyword>
<dbReference type="GO" id="GO:0004475">
    <property type="term" value="F:mannose-1-phosphate guanylyltransferase (GTP) activity"/>
    <property type="evidence" value="ECO:0007669"/>
    <property type="project" value="InterPro"/>
</dbReference>
<gene>
    <name evidence="3" type="ORF">PQJ61_00260</name>
</gene>
<evidence type="ECO:0000313" key="3">
    <source>
        <dbReference type="EMBL" id="MDC7225175.1"/>
    </source>
</evidence>
<dbReference type="InterPro" id="IPR054566">
    <property type="entry name" value="ManC/GMP-like_b-helix"/>
</dbReference>
<dbReference type="SUPFAM" id="SSF159283">
    <property type="entry name" value="Guanosine diphospho-D-mannose pyrophosphorylase/mannose-6-phosphate isomerase linker domain"/>
    <property type="match status" value="1"/>
</dbReference>
<dbReference type="InterPro" id="IPR049577">
    <property type="entry name" value="GMPP_N"/>
</dbReference>
<feature type="domain" description="MannoseP isomerase/GMP-like beta-helix" evidence="2">
    <location>
        <begin position="299"/>
        <end position="351"/>
    </location>
</feature>
<dbReference type="SUPFAM" id="SSF53448">
    <property type="entry name" value="Nucleotide-diphospho-sugar transferases"/>
    <property type="match status" value="1"/>
</dbReference>
<accession>A0AAJ1I9I7</accession>
<dbReference type="Gene3D" id="3.90.550.10">
    <property type="entry name" value="Spore Coat Polysaccharide Biosynthesis Protein SpsA, Chain A"/>
    <property type="match status" value="1"/>
</dbReference>
<evidence type="ECO:0000259" key="2">
    <source>
        <dbReference type="Pfam" id="PF22640"/>
    </source>
</evidence>
<dbReference type="Pfam" id="PF22640">
    <property type="entry name" value="ManC_GMP_beta-helix"/>
    <property type="match status" value="1"/>
</dbReference>
<reference evidence="3 4" key="1">
    <citation type="submission" date="2022-12" db="EMBL/GenBank/DDBJ databases">
        <title>Metagenome assembled genome from gulf of manar.</title>
        <authorList>
            <person name="Kohli P."/>
            <person name="Pk S."/>
            <person name="Venkata Ramana C."/>
            <person name="Sasikala C."/>
        </authorList>
    </citation>
    <scope>NUCLEOTIDE SEQUENCE [LARGE SCALE GENOMIC DNA]</scope>
    <source>
        <strain evidence="3">JB008</strain>
    </source>
</reference>
<evidence type="ECO:0000313" key="4">
    <source>
        <dbReference type="Proteomes" id="UP001221217"/>
    </source>
</evidence>
<dbReference type="AlphaFoldDB" id="A0AAJ1I9I7"/>
<protein>
    <submittedName>
        <fullName evidence="3">Mannose-1-phosphate guanylyltransferase</fullName>
    </submittedName>
</protein>
<dbReference type="CDD" id="cd02509">
    <property type="entry name" value="GDP-M1P_Guanylyltransferase"/>
    <property type="match status" value="1"/>
</dbReference>
<evidence type="ECO:0000259" key="1">
    <source>
        <dbReference type="Pfam" id="PF00483"/>
    </source>
</evidence>
<dbReference type="Pfam" id="PF00483">
    <property type="entry name" value="NTP_transferase"/>
    <property type="match status" value="1"/>
</dbReference>
<dbReference type="PANTHER" id="PTHR46390">
    <property type="entry name" value="MANNOSE-1-PHOSPHATE GUANYLYLTRANSFERASE"/>
    <property type="match status" value="1"/>
</dbReference>
<keyword evidence="3" id="KW-0808">Transferase</keyword>
<proteinExistence type="predicted"/>
<name>A0AAJ1I9I7_9SPIO</name>
<dbReference type="InterPro" id="IPR051161">
    <property type="entry name" value="Mannose-6P_isomerase_type2"/>
</dbReference>
<organism evidence="3 4">
    <name type="scientific">Candidatus Thalassospirochaeta sargassi</name>
    <dbReference type="NCBI Taxonomy" id="3119039"/>
    <lineage>
        <taxon>Bacteria</taxon>
        <taxon>Pseudomonadati</taxon>
        <taxon>Spirochaetota</taxon>
        <taxon>Spirochaetia</taxon>
        <taxon>Spirochaetales</taxon>
        <taxon>Spirochaetaceae</taxon>
        <taxon>Candidatus Thalassospirochaeta</taxon>
    </lineage>
</organism>